<evidence type="ECO:0000313" key="2">
    <source>
        <dbReference type="EMBL" id="MBC8176328.1"/>
    </source>
</evidence>
<dbReference type="InterPro" id="IPR016181">
    <property type="entry name" value="Acyl_CoA_acyltransferase"/>
</dbReference>
<dbReference type="Pfam" id="PF13527">
    <property type="entry name" value="Acetyltransf_9"/>
    <property type="match status" value="1"/>
</dbReference>
<protein>
    <submittedName>
        <fullName evidence="2">GNAT family N-acetyltransferase</fullName>
    </submittedName>
</protein>
<dbReference type="EMBL" id="JACNJD010000124">
    <property type="protein sequence ID" value="MBC8176328.1"/>
    <property type="molecule type" value="Genomic_DNA"/>
</dbReference>
<sequence>MVNPIKIREYREGDEKQILNLRQTVFGDLDPVRLKKSTWLWQFRHNPAGEAFCALAEDHGIVVGQYTVIPTRFSVQGDETLFAFSCDTMIHPEYRKQGMFTALARKVYRLIESRHGINTVWGFPNEISLPGFTRSLNWKLLTVFPLRVIPLRPLAMFYPYLPFKKRFRQNQQGMDDSSSSEISNSGVRFPDVPGLLVEPITRFDAEFDKLWDRNRDIAPVIQVRNTAYLNWRYFGVSEFGYRAFAIRFDGTLSGYMVIRMMGLRGHFFGVLADLFPFPVRDRSMTRRLFLFARNYCKTQGAEFMTCLISRSDPSLFKEVGLRKIPAIFNPKKWYFGCRYPQNDRAVLGSPKNWYLTYGDTDIA</sequence>
<dbReference type="Proteomes" id="UP000650524">
    <property type="component" value="Unassembled WGS sequence"/>
</dbReference>
<proteinExistence type="predicted"/>
<dbReference type="AlphaFoldDB" id="A0A8J6MZ32"/>
<gene>
    <name evidence="2" type="ORF">H8E19_02910</name>
</gene>
<accession>A0A8J6MZ32</accession>
<feature type="domain" description="N-acetyltransferase" evidence="1">
    <location>
        <begin position="5"/>
        <end position="147"/>
    </location>
</feature>
<comment type="caution">
    <text evidence="2">The sequence shown here is derived from an EMBL/GenBank/DDBJ whole genome shotgun (WGS) entry which is preliminary data.</text>
</comment>
<dbReference type="SUPFAM" id="SSF55729">
    <property type="entry name" value="Acyl-CoA N-acyltransferases (Nat)"/>
    <property type="match status" value="1"/>
</dbReference>
<name>A0A8J6MZ32_9DELT</name>
<reference evidence="2 3" key="1">
    <citation type="submission" date="2020-08" db="EMBL/GenBank/DDBJ databases">
        <title>Bridging the membrane lipid divide: bacteria of the FCB group superphylum have the potential to synthesize archaeal ether lipids.</title>
        <authorList>
            <person name="Villanueva L."/>
            <person name="Von Meijenfeldt F.A.B."/>
            <person name="Westbye A.B."/>
            <person name="Yadav S."/>
            <person name="Hopmans E.C."/>
            <person name="Dutilh B.E."/>
            <person name="Sinninghe Damste J.S."/>
        </authorList>
    </citation>
    <scope>NUCLEOTIDE SEQUENCE [LARGE SCALE GENOMIC DNA]</scope>
    <source>
        <strain evidence="2">NIOZ-UU27</strain>
    </source>
</reference>
<dbReference type="GO" id="GO:0016747">
    <property type="term" value="F:acyltransferase activity, transferring groups other than amino-acyl groups"/>
    <property type="evidence" value="ECO:0007669"/>
    <property type="project" value="InterPro"/>
</dbReference>
<dbReference type="PROSITE" id="PS51186">
    <property type="entry name" value="GNAT"/>
    <property type="match status" value="1"/>
</dbReference>
<dbReference type="InterPro" id="IPR000182">
    <property type="entry name" value="GNAT_dom"/>
</dbReference>
<evidence type="ECO:0000259" key="1">
    <source>
        <dbReference type="PROSITE" id="PS51186"/>
    </source>
</evidence>
<organism evidence="2 3">
    <name type="scientific">Candidatus Desulfacyla euxinica</name>
    <dbReference type="NCBI Taxonomy" id="2841693"/>
    <lineage>
        <taxon>Bacteria</taxon>
        <taxon>Deltaproteobacteria</taxon>
        <taxon>Candidatus Desulfacyla</taxon>
    </lineage>
</organism>
<evidence type="ECO:0000313" key="3">
    <source>
        <dbReference type="Proteomes" id="UP000650524"/>
    </source>
</evidence>
<dbReference type="Gene3D" id="3.40.630.30">
    <property type="match status" value="1"/>
</dbReference>